<dbReference type="Proteomes" id="UP000035651">
    <property type="component" value="Chromosome"/>
</dbReference>
<dbReference type="SMART" id="SM00062">
    <property type="entry name" value="PBPb"/>
    <property type="match status" value="1"/>
</dbReference>
<keyword evidence="5" id="KW-1185">Reference proteome</keyword>
<feature type="chain" id="PRO_5005203905" evidence="2">
    <location>
        <begin position="32"/>
        <end position="286"/>
    </location>
</feature>
<dbReference type="EMBL" id="CP011807">
    <property type="protein sequence ID" value="AKM31100.1"/>
    <property type="molecule type" value="Genomic_DNA"/>
</dbReference>
<dbReference type="OrthoDB" id="368476at2"/>
<evidence type="ECO:0000256" key="1">
    <source>
        <dbReference type="ARBA" id="ARBA00022729"/>
    </source>
</evidence>
<dbReference type="RefSeq" id="WP_047906911.1">
    <property type="nucleotide sequence ID" value="NZ_CP011807.3"/>
</dbReference>
<feature type="signal peptide" evidence="2">
    <location>
        <begin position="1"/>
        <end position="31"/>
    </location>
</feature>
<feature type="domain" description="Solute-binding protein family 3/N-terminal" evidence="3">
    <location>
        <begin position="44"/>
        <end position="272"/>
    </location>
</feature>
<dbReference type="PANTHER" id="PTHR35936:SF19">
    <property type="entry name" value="AMINO-ACID-BINDING PROTEIN YXEM-RELATED"/>
    <property type="match status" value="1"/>
</dbReference>
<dbReference type="PATRIC" id="fig|656179.3.peg.3126"/>
<dbReference type="InterPro" id="IPR001638">
    <property type="entry name" value="Solute-binding_3/MltF_N"/>
</dbReference>
<sequence>MKTWTRRSFVKAALASSAALTLPAVPTLAFAEGGTLADIKKRGKLTVGTEAAYEPFEFVENGQVVGYGHDVLQLMAARLGVRLEQMNLPFQGLLPGLMSHKFDFVATSVGITPERARRFAFSQPVGVVRSVLMVRVDETAIKSDMDIAGKTIGTQMGSSSQPVADEFEKELKAKTGKGYAGTRLFQAYPDVSNALANKTIDVALMPSNIAAVQMRKQPNVFRIAGSIGQPKLLAWVANPNDLEIRKFINDSLDEFRANGKLAALQQKWFGAPMDTPRENYLPQGAI</sequence>
<dbReference type="InterPro" id="IPR006311">
    <property type="entry name" value="TAT_signal"/>
</dbReference>
<keyword evidence="1 2" id="KW-0732">Signal</keyword>
<dbReference type="SUPFAM" id="SSF53850">
    <property type="entry name" value="Periplasmic binding protein-like II"/>
    <property type="match status" value="1"/>
</dbReference>
<organism evidence="4 5">
    <name type="scientific">Pandoraea faecigallinarum</name>
    <dbReference type="NCBI Taxonomy" id="656179"/>
    <lineage>
        <taxon>Bacteria</taxon>
        <taxon>Pseudomonadati</taxon>
        <taxon>Pseudomonadota</taxon>
        <taxon>Betaproteobacteria</taxon>
        <taxon>Burkholderiales</taxon>
        <taxon>Burkholderiaceae</taxon>
        <taxon>Pandoraea</taxon>
    </lineage>
</organism>
<dbReference type="AlphaFoldDB" id="A0A0H3WTY8"/>
<dbReference type="Gene3D" id="3.40.190.10">
    <property type="entry name" value="Periplasmic binding protein-like II"/>
    <property type="match status" value="2"/>
</dbReference>
<name>A0A0H3WTY8_9BURK</name>
<evidence type="ECO:0000259" key="3">
    <source>
        <dbReference type="SMART" id="SM00062"/>
    </source>
</evidence>
<reference evidence="4" key="1">
    <citation type="submission" date="2016-06" db="EMBL/GenBank/DDBJ databases">
        <title>Complete Genome Sequence of Pandoraea faecigallinarum DSM-23572.</title>
        <authorList>
            <person name="Yong D."/>
            <person name="Ee R."/>
            <person name="Lim Y.-L."/>
            <person name="Yin W.-F."/>
            <person name="Chan K.-G."/>
        </authorList>
    </citation>
    <scope>NUCLEOTIDE SEQUENCE</scope>
    <source>
        <strain evidence="4">DSM 23572</strain>
    </source>
</reference>
<dbReference type="STRING" id="656179.AB870_14685"/>
<dbReference type="PROSITE" id="PS51318">
    <property type="entry name" value="TAT"/>
    <property type="match status" value="1"/>
</dbReference>
<accession>A0A0H3WTY8</accession>
<proteinExistence type="predicted"/>
<dbReference type="KEGG" id="pfg:AB870_14685"/>
<evidence type="ECO:0000256" key="2">
    <source>
        <dbReference type="SAM" id="SignalP"/>
    </source>
</evidence>
<evidence type="ECO:0000313" key="4">
    <source>
        <dbReference type="EMBL" id="AKM31100.1"/>
    </source>
</evidence>
<dbReference type="PANTHER" id="PTHR35936">
    <property type="entry name" value="MEMBRANE-BOUND LYTIC MUREIN TRANSGLYCOSYLASE F"/>
    <property type="match status" value="1"/>
</dbReference>
<protein>
    <submittedName>
        <fullName evidence="4">Amino acid ABC transporter substrate-binding protein</fullName>
    </submittedName>
</protein>
<evidence type="ECO:0000313" key="5">
    <source>
        <dbReference type="Proteomes" id="UP000035651"/>
    </source>
</evidence>
<gene>
    <name evidence="4" type="ORF">AB870_14685</name>
</gene>
<dbReference type="Pfam" id="PF00497">
    <property type="entry name" value="SBP_bac_3"/>
    <property type="match status" value="1"/>
</dbReference>